<dbReference type="PANTHER" id="PTHR47234">
    <property type="match status" value="1"/>
</dbReference>
<evidence type="ECO:0000256" key="9">
    <source>
        <dbReference type="RuleBase" id="RU003357"/>
    </source>
</evidence>
<name>A0A2G4YR50_9PROT</name>
<gene>
    <name evidence="13" type="ORF">CRD36_08710</name>
</gene>
<keyword evidence="2 8" id="KW-0813">Transport</keyword>
<evidence type="ECO:0000256" key="2">
    <source>
        <dbReference type="ARBA" id="ARBA00022448"/>
    </source>
</evidence>
<dbReference type="Gene3D" id="2.170.130.10">
    <property type="entry name" value="TonB-dependent receptor, plug domain"/>
    <property type="match status" value="1"/>
</dbReference>
<dbReference type="AlphaFoldDB" id="A0A2G4YR50"/>
<keyword evidence="4 8" id="KW-0812">Transmembrane</keyword>
<dbReference type="OrthoDB" id="7051241at2"/>
<feature type="region of interest" description="Disordered" evidence="10">
    <location>
        <begin position="741"/>
        <end position="761"/>
    </location>
</feature>
<protein>
    <recommendedName>
        <fullName evidence="12">Caspase family p10 domain-containing protein</fullName>
    </recommendedName>
</protein>
<dbReference type="GO" id="GO:0006508">
    <property type="term" value="P:proteolysis"/>
    <property type="evidence" value="ECO:0007669"/>
    <property type="project" value="InterPro"/>
</dbReference>
<dbReference type="InterPro" id="IPR012910">
    <property type="entry name" value="Plug_dom"/>
</dbReference>
<evidence type="ECO:0000256" key="8">
    <source>
        <dbReference type="PROSITE-ProRule" id="PRU01360"/>
    </source>
</evidence>
<dbReference type="Pfam" id="PF07715">
    <property type="entry name" value="Plug"/>
    <property type="match status" value="1"/>
</dbReference>
<feature type="chain" id="PRO_5013915491" description="Caspase family p10 domain-containing protein" evidence="11">
    <location>
        <begin position="26"/>
        <end position="1026"/>
    </location>
</feature>
<keyword evidence="3 8" id="KW-1134">Transmembrane beta strand</keyword>
<dbReference type="SUPFAM" id="SSF56935">
    <property type="entry name" value="Porins"/>
    <property type="match status" value="1"/>
</dbReference>
<dbReference type="InterPro" id="IPR039426">
    <property type="entry name" value="TonB-dep_rcpt-like"/>
</dbReference>
<dbReference type="Proteomes" id="UP000229730">
    <property type="component" value="Unassembled WGS sequence"/>
</dbReference>
<evidence type="ECO:0000313" key="14">
    <source>
        <dbReference type="Proteomes" id="UP000229730"/>
    </source>
</evidence>
<keyword evidence="5 9" id="KW-0798">TonB box</keyword>
<accession>A0A2G4YR50</accession>
<evidence type="ECO:0000256" key="11">
    <source>
        <dbReference type="SAM" id="SignalP"/>
    </source>
</evidence>
<feature type="domain" description="Caspase family p10" evidence="12">
    <location>
        <begin position="908"/>
        <end position="931"/>
    </location>
</feature>
<dbReference type="PROSITE" id="PS50207">
    <property type="entry name" value="CASPASE_P10"/>
    <property type="match status" value="1"/>
</dbReference>
<proteinExistence type="inferred from homology"/>
<dbReference type="GO" id="GO:0009279">
    <property type="term" value="C:cell outer membrane"/>
    <property type="evidence" value="ECO:0007669"/>
    <property type="project" value="UniProtKB-SubCell"/>
</dbReference>
<evidence type="ECO:0000256" key="3">
    <source>
        <dbReference type="ARBA" id="ARBA00022452"/>
    </source>
</evidence>
<evidence type="ECO:0000313" key="13">
    <source>
        <dbReference type="EMBL" id="PHZ84802.1"/>
    </source>
</evidence>
<evidence type="ECO:0000256" key="1">
    <source>
        <dbReference type="ARBA" id="ARBA00004571"/>
    </source>
</evidence>
<dbReference type="EMBL" id="PDEM01000020">
    <property type="protein sequence ID" value="PHZ84802.1"/>
    <property type="molecule type" value="Genomic_DNA"/>
</dbReference>
<evidence type="ECO:0000256" key="5">
    <source>
        <dbReference type="ARBA" id="ARBA00023077"/>
    </source>
</evidence>
<dbReference type="InterPro" id="IPR000531">
    <property type="entry name" value="Beta-barrel_TonB"/>
</dbReference>
<feature type="signal peptide" evidence="11">
    <location>
        <begin position="1"/>
        <end position="25"/>
    </location>
</feature>
<dbReference type="InterPro" id="IPR036942">
    <property type="entry name" value="Beta-barrel_TonB_sf"/>
</dbReference>
<sequence>MKNKFRGTSSCLALMIALSGSTVFAQDAAQTNGSAADAPKLELDEVVVTGSRIKRSNLSSPSPVTIMDRSELNITGVEDVGDLLAELPSVDTSYNASTSYGYINISGLSQYNLRSLGSTRTLVLVDGRRMVGARHGGTAIDTNAIATDMIERVETMTGGASAIYGSDAIAGVVNIITRENFEGFKVRGEYGFTEDGGRERYRASGIAGGNFADGRGNAVIALEYVKKTPVYSRQREWAGDCNYNETTSQETVDTRALGGYTRLRCTDVSTYIDGIRLNGGRQWYDRDGGFHTEADTGIRLTTGGSYTPGSGNGGGISQWYDRYTQLQQYGFDFVKEAYQIYAPSERFMISTKGRYEINESIEAYMYGSWASADLRNQTSPDTLSDSDVDNYFRYGLSEDGEKQRVEGIFHDNPFVTDEMLLADGQDLADIDPTDYFNFRKRFTQVGPRSTDNLRDTTRIVVGARGTIFKDWDYDIGYTWGRTLQTQVEKNQIHFRNVAAALDLEEVPVSDANPTGFQCADPEARSHGCVPVDLISKNGLTTEMLQWITGTEHFRSINLQQTIAGHITGNPIELPAGELGIAVGFEHRRESNEVFTDTLTQNGLDGFSAVPNNGGAYNATDFYGEIFVPLLRDAPMARSLDASAAVRVANYSHQNIGSVTNYNFSLDWAPIEDIRFRGVFARATRAPDIRDSFSSARGTSFSFSQDPCDGLRADGSGVQDRFSAGCLADANVVANIPGGGAFEGLDDERDRASNRGNPGIQPETADTYTLGAVITPTALPNFSMTIDYYNIKVDGAITTPARQDILDWCYSGTDTKWCDEITRQDAGQIFTINSYPINAETFKVSGIDAEVKYRLDLDDQFDVPGVVNFKLLWTRQLTNYRNYSQTDDAGNVSIIKDDYIGEVDVPKNRARFSVNYANGPYYVSWRTTYRGSVITDDNFADAFEASGDTEGAAKYLKIGDRFYHNLYLRYSFGDDEQYQVYANVDNVFNSKPPFIPEGVGGSSRTQSYTGYYDGLGRNFKIGMKISY</sequence>
<keyword evidence="14" id="KW-1185">Reference proteome</keyword>
<evidence type="ECO:0000256" key="7">
    <source>
        <dbReference type="ARBA" id="ARBA00023237"/>
    </source>
</evidence>
<dbReference type="InParanoid" id="A0A2G4YR50"/>
<dbReference type="PANTHER" id="PTHR47234:SF2">
    <property type="entry name" value="TONB-DEPENDENT RECEPTOR"/>
    <property type="match status" value="1"/>
</dbReference>
<dbReference type="Pfam" id="PF00593">
    <property type="entry name" value="TonB_dep_Rec_b-barrel"/>
    <property type="match status" value="1"/>
</dbReference>
<reference evidence="13 14" key="1">
    <citation type="submission" date="2017-10" db="EMBL/GenBank/DDBJ databases">
        <title>Frigbacter circumglobatus gen. nov. sp. nov., isolated from sediment cultured in situ.</title>
        <authorList>
            <person name="Zhao Z."/>
        </authorList>
    </citation>
    <scope>NUCLEOTIDE SEQUENCE [LARGE SCALE GENOMIC DNA]</scope>
    <source>
        <strain evidence="13 14">ZYL</strain>
    </source>
</reference>
<comment type="similarity">
    <text evidence="8 9">Belongs to the TonB-dependent receptor family.</text>
</comment>
<comment type="caution">
    <text evidence="13">The sequence shown here is derived from an EMBL/GenBank/DDBJ whole genome shotgun (WGS) entry which is preliminary data.</text>
</comment>
<evidence type="ECO:0000256" key="10">
    <source>
        <dbReference type="SAM" id="MobiDB-lite"/>
    </source>
</evidence>
<keyword evidence="6 8" id="KW-0472">Membrane</keyword>
<evidence type="ECO:0000256" key="6">
    <source>
        <dbReference type="ARBA" id="ARBA00023136"/>
    </source>
</evidence>
<keyword evidence="11" id="KW-0732">Signal</keyword>
<dbReference type="RefSeq" id="WP_099472374.1">
    <property type="nucleotide sequence ID" value="NZ_CP041025.1"/>
</dbReference>
<dbReference type="InterPro" id="IPR037066">
    <property type="entry name" value="Plug_dom_sf"/>
</dbReference>
<evidence type="ECO:0000259" key="12">
    <source>
        <dbReference type="PROSITE" id="PS50207"/>
    </source>
</evidence>
<dbReference type="PROSITE" id="PS52016">
    <property type="entry name" value="TONB_DEPENDENT_REC_3"/>
    <property type="match status" value="1"/>
</dbReference>
<organism evidence="13 14">
    <name type="scientific">Paremcibacter congregatus</name>
    <dbReference type="NCBI Taxonomy" id="2043170"/>
    <lineage>
        <taxon>Bacteria</taxon>
        <taxon>Pseudomonadati</taxon>
        <taxon>Pseudomonadota</taxon>
        <taxon>Alphaproteobacteria</taxon>
        <taxon>Emcibacterales</taxon>
        <taxon>Emcibacteraceae</taxon>
        <taxon>Paremcibacter</taxon>
    </lineage>
</organism>
<keyword evidence="7 8" id="KW-0998">Cell outer membrane</keyword>
<dbReference type="GO" id="GO:0004197">
    <property type="term" value="F:cysteine-type endopeptidase activity"/>
    <property type="evidence" value="ECO:0007669"/>
    <property type="project" value="InterPro"/>
</dbReference>
<evidence type="ECO:0000256" key="4">
    <source>
        <dbReference type="ARBA" id="ARBA00022692"/>
    </source>
</evidence>
<dbReference type="Gene3D" id="2.40.170.20">
    <property type="entry name" value="TonB-dependent receptor, beta-barrel domain"/>
    <property type="match status" value="1"/>
</dbReference>
<comment type="subcellular location">
    <subcellularLocation>
        <location evidence="1 8">Cell outer membrane</location>
        <topology evidence="1 8">Multi-pass membrane protein</topology>
    </subcellularLocation>
</comment>
<dbReference type="InterPro" id="IPR002138">
    <property type="entry name" value="Pept_C14_p10"/>
</dbReference>